<keyword evidence="2" id="KW-0614">Plasmid</keyword>
<evidence type="ECO:0000313" key="3">
    <source>
        <dbReference type="Proteomes" id="UP000006160"/>
    </source>
</evidence>
<reference evidence="2 3" key="1">
    <citation type="submission" date="2009-06" db="EMBL/GenBank/DDBJ databases">
        <authorList>
            <person name="Shrivastava S."/>
            <person name="Brinkac L.B."/>
            <person name="Brown J.L."/>
            <person name="Bruce D.B."/>
            <person name="Detter C."/>
            <person name="Green L.D."/>
            <person name="Munk C.A."/>
            <person name="Rogers Y.C."/>
            <person name="Tapia R."/>
            <person name="Saunders E.S."/>
            <person name="Sims D.R."/>
            <person name="Smith L.A."/>
            <person name="Smith T.J."/>
            <person name="Sutton G."/>
            <person name="Brettin T."/>
        </authorList>
    </citation>
    <scope>NUCLEOTIDE SEQUENCE [LARGE SCALE GENOMIC DNA]</scope>
    <source>
        <strain evidence="3">D str. 1873</strain>
        <plasmid evidence="2 3">pCLG1</plasmid>
    </source>
</reference>
<organism evidence="2 3">
    <name type="scientific">Clostridium botulinum D str. 1873</name>
    <dbReference type="NCBI Taxonomy" id="592027"/>
    <lineage>
        <taxon>Bacteria</taxon>
        <taxon>Bacillati</taxon>
        <taxon>Bacillota</taxon>
        <taxon>Clostridia</taxon>
        <taxon>Eubacteriales</taxon>
        <taxon>Clostridiaceae</taxon>
        <taxon>Clostridium</taxon>
    </lineage>
</organism>
<proteinExistence type="predicted"/>
<gene>
    <name evidence="2" type="ORF">CLG_0098</name>
</gene>
<dbReference type="EMBL" id="CP001659">
    <property type="protein sequence ID" value="ACT33703.1"/>
    <property type="molecule type" value="Genomic_DNA"/>
</dbReference>
<keyword evidence="1" id="KW-0472">Membrane</keyword>
<keyword evidence="1" id="KW-0812">Transmembrane</keyword>
<geneLocation type="plasmid" evidence="2 3">
    <name>pCLG1</name>
</geneLocation>
<dbReference type="Proteomes" id="UP000006160">
    <property type="component" value="Plasmid pCLG1"/>
</dbReference>
<name>A0A9N7G385_CLOBO</name>
<accession>A0A9N7G385</accession>
<evidence type="ECO:0000256" key="1">
    <source>
        <dbReference type="SAM" id="Phobius"/>
    </source>
</evidence>
<evidence type="ECO:0000313" key="2">
    <source>
        <dbReference type="EMBL" id="ACT33703.1"/>
    </source>
</evidence>
<dbReference type="RefSeq" id="WP_012669467.1">
    <property type="nucleotide sequence ID" value="NC_012946.1"/>
</dbReference>
<feature type="transmembrane region" description="Helical" evidence="1">
    <location>
        <begin position="16"/>
        <end position="39"/>
    </location>
</feature>
<sequence length="241" mass="28588">MDHPSRTKKDKRISKILTIIVAIFITLILLLRLGIYLIATPSKTKIEMVTNQNDTFIVYEYDKFLHHHDYYYRIYEKVPGKIFSTKVPVLNVHAGSIDEKLTKDDFFYTCTKYNYKNKEVKVYSGKNNARNIFKVEGSSNYIYGEEEDILSCYLSNDYSYYEYLVPIYMNRLKNPKENNIRYISGVLLIFDISESFPIITENINKIDDEKIRKDVLKYIKDYPKSKQVKHDLIYKIFLPSK</sequence>
<keyword evidence="1" id="KW-1133">Transmembrane helix</keyword>
<protein>
    <submittedName>
        <fullName evidence="2">Uncharacterized protein</fullName>
    </submittedName>
</protein>
<dbReference type="AlphaFoldDB" id="A0A9N7G385"/>